<evidence type="ECO:0000313" key="4">
    <source>
        <dbReference type="EMBL" id="OYS66642.1"/>
    </source>
</evidence>
<dbReference type="RefSeq" id="WP_094537459.1">
    <property type="nucleotide sequence ID" value="NZ_NGPL01000084.1"/>
</dbReference>
<dbReference type="InterPro" id="IPR016047">
    <property type="entry name" value="M23ase_b-sheet_dom"/>
</dbReference>
<feature type="compositionally biased region" description="Polar residues" evidence="1">
    <location>
        <begin position="380"/>
        <end position="390"/>
    </location>
</feature>
<dbReference type="CDD" id="cd13402">
    <property type="entry name" value="LT_TF-like"/>
    <property type="match status" value="1"/>
</dbReference>
<evidence type="ECO:0000256" key="1">
    <source>
        <dbReference type="SAM" id="MobiDB-lite"/>
    </source>
</evidence>
<dbReference type="Pfam" id="PF01551">
    <property type="entry name" value="Peptidase_M23"/>
    <property type="match status" value="1"/>
</dbReference>
<comment type="caution">
    <text evidence="4">The sequence shown here is derived from an EMBL/GenBank/DDBJ whole genome shotgun (WGS) entry which is preliminary data.</text>
</comment>
<feature type="compositionally biased region" description="Polar residues" evidence="1">
    <location>
        <begin position="542"/>
        <end position="552"/>
    </location>
</feature>
<dbReference type="SUPFAM" id="SSF51261">
    <property type="entry name" value="Duplicated hybrid motif"/>
    <property type="match status" value="1"/>
</dbReference>
<dbReference type="EMBL" id="NGPL01000084">
    <property type="protein sequence ID" value="OYS66642.1"/>
    <property type="molecule type" value="Genomic_DNA"/>
</dbReference>
<reference evidence="5" key="1">
    <citation type="submission" date="2017-05" db="EMBL/GenBank/DDBJ databases">
        <authorList>
            <person name="Lin X.B."/>
            <person name="Stothard P."/>
            <person name="Tasseva G."/>
            <person name="Walter J."/>
        </authorList>
    </citation>
    <scope>NUCLEOTIDE SEQUENCE [LARGE SCALE GENOMIC DNA]</scope>
    <source>
        <strain evidence="5">114h</strain>
    </source>
</reference>
<evidence type="ECO:0000259" key="2">
    <source>
        <dbReference type="Pfam" id="PF01551"/>
    </source>
</evidence>
<dbReference type="Gene3D" id="2.70.70.10">
    <property type="entry name" value="Glucose Permease (Domain IIA)"/>
    <property type="match status" value="1"/>
</dbReference>
<sequence>MYRIIAYDEPTAKNGYTVFDPRINLHLLAGKLTLKEQDINDLSLTVNQSNPLFDNVRPMHTHVEVYEDNDLIFRGRAIKPQREMNSNGAFSREYTFESIEAYLLDSIQRFYVAVGQSPKEFLQTLIDVHNDQVPDYKKFDVKNVDVDNSTDNEYRQIDYPNTRDAIKEHLLERLGGYLTVHYNKDGRNTLDYTKTIGTDHKNDTPIEIGVNMESAKLLIDPTKVITRVIPLGAQIKSQDVELGDDNTTNWENIPGGGGATTAINGDWTPAINHAAQLMGVTLDQNSLNTILRRIQQESGGSETVQNNWDSNAAAGTPSIGLLQYIQPTFNYWAVQGHTNIRSGFDQLLAMFNDSNWLRDISRPGGWGPTGTRRVNGPVSEPSQTVSTTQNTWGWPFPGSGDRPFSQAQSFGYDGGYRINSFHDGLDFGSNTHPGNPIHAIHGGTVIIKSYMNGLGNYMVTHSKDGYNIVYQEAFSSPGNIWKNVGDVVKTGDEIGQRTTDHLHVGVTKADFYAAVRKSFTNDGTWLDPAKLIREGGQEGDKTSSSTKYTNSGDGPKPRVTIASVNEGRDYIDVPELQKEFDIINGKIEFNDIEDPSQLFEAAKAWIKSQNAASFSWEISALELPNFKHFKVADRYMFVNPYVANPQLLRVVEKQIDFINPHKSELTISPQDVSLSGYQVEQSRTIDQRLQLLNRQVRRQGTVIVNNGNALGDVQQVITSGGTADTQRYDQINFHLKNLQTAVDDLPQKYVSIEDYNKLKKAVEELQQKGSDNSGN</sequence>
<dbReference type="PANTHER" id="PTHR21666">
    <property type="entry name" value="PEPTIDASE-RELATED"/>
    <property type="match status" value="1"/>
</dbReference>
<dbReference type="Proteomes" id="UP000215747">
    <property type="component" value="Unassembled WGS sequence"/>
</dbReference>
<organism evidence="4 5">
    <name type="scientific">Limosilactobacillus reuteri</name>
    <name type="common">Lactobacillus reuteri</name>
    <dbReference type="NCBI Taxonomy" id="1598"/>
    <lineage>
        <taxon>Bacteria</taxon>
        <taxon>Bacillati</taxon>
        <taxon>Bacillota</taxon>
        <taxon>Bacilli</taxon>
        <taxon>Lactobacillales</taxon>
        <taxon>Lactobacillaceae</taxon>
        <taxon>Limosilactobacillus</taxon>
    </lineage>
</organism>
<feature type="region of interest" description="Disordered" evidence="1">
    <location>
        <begin position="534"/>
        <end position="558"/>
    </location>
</feature>
<dbReference type="InterPro" id="IPR010572">
    <property type="entry name" value="Tail_dom"/>
</dbReference>
<dbReference type="PANTHER" id="PTHR21666:SF270">
    <property type="entry name" value="MUREIN HYDROLASE ACTIVATOR ENVC"/>
    <property type="match status" value="1"/>
</dbReference>
<protein>
    <submittedName>
        <fullName evidence="4">Peptidase M23</fullName>
    </submittedName>
</protein>
<dbReference type="InterPro" id="IPR050570">
    <property type="entry name" value="Cell_wall_metabolism_enzyme"/>
</dbReference>
<feature type="region of interest" description="Disordered" evidence="1">
    <location>
        <begin position="362"/>
        <end position="390"/>
    </location>
</feature>
<dbReference type="InterPro" id="IPR011055">
    <property type="entry name" value="Dup_hybrid_motif"/>
</dbReference>
<dbReference type="GO" id="GO:0004222">
    <property type="term" value="F:metalloendopeptidase activity"/>
    <property type="evidence" value="ECO:0007669"/>
    <property type="project" value="TreeGrafter"/>
</dbReference>
<proteinExistence type="predicted"/>
<feature type="domain" description="Tail spike" evidence="3">
    <location>
        <begin position="139"/>
        <end position="676"/>
    </location>
</feature>
<name>A0A256SIF3_LIMRT</name>
<reference evidence="4 5" key="2">
    <citation type="submission" date="2017-09" db="EMBL/GenBank/DDBJ databases">
        <title>Tripartite evolution among Lactobacillus johnsonii, Lactobacillus taiwanensis, Lactobacillus reuteri and their rodent host.</title>
        <authorList>
            <person name="Wang T."/>
            <person name="Knowles S."/>
            <person name="Cheng C."/>
        </authorList>
    </citation>
    <scope>NUCLEOTIDE SEQUENCE [LARGE SCALE GENOMIC DNA]</scope>
    <source>
        <strain evidence="4 5">114h</strain>
    </source>
</reference>
<dbReference type="AlphaFoldDB" id="A0A256SIF3"/>
<evidence type="ECO:0000313" key="5">
    <source>
        <dbReference type="Proteomes" id="UP000215747"/>
    </source>
</evidence>
<accession>A0A256SIF3</accession>
<gene>
    <name evidence="4" type="ORF">CBF96_10110</name>
</gene>
<feature type="domain" description="M23ase beta-sheet core" evidence="2">
    <location>
        <begin position="421"/>
        <end position="508"/>
    </location>
</feature>
<evidence type="ECO:0000259" key="3">
    <source>
        <dbReference type="Pfam" id="PF06605"/>
    </source>
</evidence>
<dbReference type="Pfam" id="PF06605">
    <property type="entry name" value="Prophage_tail"/>
    <property type="match status" value="1"/>
</dbReference>
<dbReference type="CDD" id="cd12797">
    <property type="entry name" value="M23_peptidase"/>
    <property type="match status" value="1"/>
</dbReference>